<reference evidence="1" key="1">
    <citation type="submission" date="2022-12" db="EMBL/GenBank/DDBJ databases">
        <authorList>
            <person name="Petersen C."/>
        </authorList>
    </citation>
    <scope>NUCLEOTIDE SEQUENCE</scope>
    <source>
        <strain evidence="1">IBT 21472</strain>
    </source>
</reference>
<comment type="caution">
    <text evidence="1">The sequence shown here is derived from an EMBL/GenBank/DDBJ whole genome shotgun (WGS) entry which is preliminary data.</text>
</comment>
<evidence type="ECO:0000313" key="2">
    <source>
        <dbReference type="Proteomes" id="UP001147746"/>
    </source>
</evidence>
<dbReference type="Proteomes" id="UP001147746">
    <property type="component" value="Unassembled WGS sequence"/>
</dbReference>
<sequence length="189" mass="21615">MAYYIKENGPINALENLQEIGRIQTEDRRPKVIPLVEPCELLRKNPHPNIATFTAVKRPTDEFLGYASNDITPHYWELVAFFSTVRKLVKENMNLSGILAAIKHLHKLGVVHNDINSGLSCFKRTFRSFLLILRAVNILGSHCESPKRKLPISGKDPSVEISVEKTDLDAFKYLQIWLDGSMNEDFFFE</sequence>
<dbReference type="AlphaFoldDB" id="A0A9W9GXP1"/>
<keyword evidence="1" id="KW-0808">Transferase</keyword>
<reference evidence="1" key="2">
    <citation type="journal article" date="2023" name="IMA Fungus">
        <title>Comparative genomic study of the Penicillium genus elucidates a diverse pangenome and 15 lateral gene transfer events.</title>
        <authorList>
            <person name="Petersen C."/>
            <person name="Sorensen T."/>
            <person name="Nielsen M.R."/>
            <person name="Sondergaard T.E."/>
            <person name="Sorensen J.L."/>
            <person name="Fitzpatrick D.A."/>
            <person name="Frisvad J.C."/>
            <person name="Nielsen K.L."/>
        </authorList>
    </citation>
    <scope>NUCLEOTIDE SEQUENCE</scope>
    <source>
        <strain evidence="1">IBT 21472</strain>
    </source>
</reference>
<protein>
    <submittedName>
        <fullName evidence="1">Kinase-like protein</fullName>
    </submittedName>
</protein>
<accession>A0A9W9GXP1</accession>
<proteinExistence type="predicted"/>
<gene>
    <name evidence="1" type="ORF">N7476_008066</name>
</gene>
<keyword evidence="1" id="KW-0418">Kinase</keyword>
<keyword evidence="2" id="KW-1185">Reference proteome</keyword>
<name>A0A9W9GXP1_9EURO</name>
<dbReference type="GO" id="GO:0016301">
    <property type="term" value="F:kinase activity"/>
    <property type="evidence" value="ECO:0007669"/>
    <property type="project" value="UniProtKB-KW"/>
</dbReference>
<evidence type="ECO:0000313" key="1">
    <source>
        <dbReference type="EMBL" id="KAJ5307410.1"/>
    </source>
</evidence>
<organism evidence="1 2">
    <name type="scientific">Penicillium atrosanguineum</name>
    <dbReference type="NCBI Taxonomy" id="1132637"/>
    <lineage>
        <taxon>Eukaryota</taxon>
        <taxon>Fungi</taxon>
        <taxon>Dikarya</taxon>
        <taxon>Ascomycota</taxon>
        <taxon>Pezizomycotina</taxon>
        <taxon>Eurotiomycetes</taxon>
        <taxon>Eurotiomycetidae</taxon>
        <taxon>Eurotiales</taxon>
        <taxon>Aspergillaceae</taxon>
        <taxon>Penicillium</taxon>
    </lineage>
</organism>
<dbReference type="EMBL" id="JAPZBO010000008">
    <property type="protein sequence ID" value="KAJ5307410.1"/>
    <property type="molecule type" value="Genomic_DNA"/>
</dbReference>